<sequence length="89" mass="10115">MGGAVKITVTLEPDIQDFVRNEVERGSFASTSEYIETVLRQRQERERARQQLDAELQKGLDDVRAGRVVPIDEAFAEVRRRLGITKSGR</sequence>
<comment type="caution">
    <text evidence="3">The sequence shown here is derived from an EMBL/GenBank/DDBJ whole genome shotgun (WGS) entry which is preliminary data.</text>
</comment>
<dbReference type="PANTHER" id="PTHR36582">
    <property type="entry name" value="ANTITOXIN PARD"/>
    <property type="match status" value="1"/>
</dbReference>
<dbReference type="PANTHER" id="PTHR36582:SF2">
    <property type="entry name" value="ANTITOXIN PARD"/>
    <property type="match status" value="1"/>
</dbReference>
<protein>
    <submittedName>
        <fullName evidence="3">Type II toxin-antitoxin system ParD family antitoxin</fullName>
    </submittedName>
</protein>
<dbReference type="InterPro" id="IPR010985">
    <property type="entry name" value="Ribbon_hlx_hlx"/>
</dbReference>
<dbReference type="SUPFAM" id="SSF47598">
    <property type="entry name" value="Ribbon-helix-helix"/>
    <property type="match status" value="1"/>
</dbReference>
<dbReference type="NCBIfam" id="TIGR02606">
    <property type="entry name" value="antidote_CC2985"/>
    <property type="match status" value="1"/>
</dbReference>
<dbReference type="Proteomes" id="UP000386575">
    <property type="component" value="Unassembled WGS sequence"/>
</dbReference>
<evidence type="ECO:0000256" key="1">
    <source>
        <dbReference type="ARBA" id="ARBA00008580"/>
    </source>
</evidence>
<proteinExistence type="inferred from homology"/>
<name>A0A6A1TNQ4_NEOGA</name>
<dbReference type="Gene3D" id="6.10.10.120">
    <property type="entry name" value="Antitoxin ParD1-like"/>
    <property type="match status" value="1"/>
</dbReference>
<keyword evidence="2" id="KW-1277">Toxin-antitoxin system</keyword>
<organism evidence="3 4">
    <name type="scientific">Neorhizobium galegae</name>
    <name type="common">Rhizobium galegae</name>
    <dbReference type="NCBI Taxonomy" id="399"/>
    <lineage>
        <taxon>Bacteria</taxon>
        <taxon>Pseudomonadati</taxon>
        <taxon>Pseudomonadota</taxon>
        <taxon>Alphaproteobacteria</taxon>
        <taxon>Hyphomicrobiales</taxon>
        <taxon>Rhizobiaceae</taxon>
        <taxon>Rhizobium/Agrobacterium group</taxon>
        <taxon>Neorhizobium</taxon>
    </lineage>
</organism>
<dbReference type="GO" id="GO:0006355">
    <property type="term" value="P:regulation of DNA-templated transcription"/>
    <property type="evidence" value="ECO:0007669"/>
    <property type="project" value="InterPro"/>
</dbReference>
<reference evidence="3 4" key="1">
    <citation type="submission" date="2019-09" db="EMBL/GenBank/DDBJ databases">
        <title>Genome sequencing of Ng87 strain.</title>
        <authorList>
            <person name="Karasev E.S."/>
            <person name="Andronov E."/>
        </authorList>
    </citation>
    <scope>NUCLEOTIDE SEQUENCE [LARGE SCALE GENOMIC DNA]</scope>
    <source>
        <strain evidence="3 4">Ng87</strain>
    </source>
</reference>
<dbReference type="EMBL" id="VZUL01000002">
    <property type="protein sequence ID" value="KAB1085394.1"/>
    <property type="molecule type" value="Genomic_DNA"/>
</dbReference>
<evidence type="ECO:0000313" key="3">
    <source>
        <dbReference type="EMBL" id="KAB1085394.1"/>
    </source>
</evidence>
<dbReference type="RefSeq" id="WP_151041067.1">
    <property type="nucleotide sequence ID" value="NZ_VZUL01000002.1"/>
</dbReference>
<dbReference type="InterPro" id="IPR038296">
    <property type="entry name" value="ParD_sf"/>
</dbReference>
<evidence type="ECO:0000313" key="4">
    <source>
        <dbReference type="Proteomes" id="UP000386575"/>
    </source>
</evidence>
<dbReference type="InterPro" id="IPR022789">
    <property type="entry name" value="ParD"/>
</dbReference>
<dbReference type="AlphaFoldDB" id="A0A6A1TNQ4"/>
<gene>
    <name evidence="3" type="ORF">F4V91_02460</name>
</gene>
<comment type="similarity">
    <text evidence="1">Belongs to the ParD antitoxin family.</text>
</comment>
<dbReference type="Pfam" id="PF03693">
    <property type="entry name" value="ParD_antitoxin"/>
    <property type="match status" value="1"/>
</dbReference>
<accession>A0A6A1TNQ4</accession>
<evidence type="ECO:0000256" key="2">
    <source>
        <dbReference type="ARBA" id="ARBA00022649"/>
    </source>
</evidence>